<gene>
    <name evidence="5" type="ORF">DRJ31_10060</name>
</gene>
<comment type="caution">
    <text evidence="5">The sequence shown here is derived from an EMBL/GenBank/DDBJ whole genome shotgun (WGS) entry which is preliminary data.</text>
</comment>
<dbReference type="InterPro" id="IPR006037">
    <property type="entry name" value="RCK_C"/>
</dbReference>
<dbReference type="AlphaFoldDB" id="A0A497EM91"/>
<dbReference type="GO" id="GO:0008324">
    <property type="term" value="F:monoatomic cation transmembrane transporter activity"/>
    <property type="evidence" value="ECO:0007669"/>
    <property type="project" value="InterPro"/>
</dbReference>
<dbReference type="EMBL" id="QMQV01000185">
    <property type="protein sequence ID" value="RLE46416.1"/>
    <property type="molecule type" value="Genomic_DNA"/>
</dbReference>
<dbReference type="PROSITE" id="PS51201">
    <property type="entry name" value="RCK_N"/>
    <property type="match status" value="1"/>
</dbReference>
<dbReference type="PANTHER" id="PTHR43833">
    <property type="entry name" value="POTASSIUM CHANNEL PROTEIN 2-RELATED-RELATED"/>
    <property type="match status" value="1"/>
</dbReference>
<dbReference type="Gene3D" id="3.40.50.720">
    <property type="entry name" value="NAD(P)-binding Rossmann-like Domain"/>
    <property type="match status" value="1"/>
</dbReference>
<name>A0A497EM91_9CREN</name>
<keyword evidence="1" id="KW-0813">Transport</keyword>
<dbReference type="SUPFAM" id="SSF116726">
    <property type="entry name" value="TrkA C-terminal domain-like"/>
    <property type="match status" value="1"/>
</dbReference>
<evidence type="ECO:0000259" key="4">
    <source>
        <dbReference type="PROSITE" id="PS51202"/>
    </source>
</evidence>
<protein>
    <submittedName>
        <fullName evidence="5">Trk system potassium transport protein TrkA</fullName>
    </submittedName>
</protein>
<evidence type="ECO:0000256" key="1">
    <source>
        <dbReference type="ARBA" id="ARBA00022448"/>
    </source>
</evidence>
<accession>A0A497EM91</accession>
<evidence type="ECO:0000313" key="6">
    <source>
        <dbReference type="Proteomes" id="UP000278475"/>
    </source>
</evidence>
<proteinExistence type="predicted"/>
<dbReference type="Pfam" id="PF02080">
    <property type="entry name" value="TrkA_C"/>
    <property type="match status" value="1"/>
</dbReference>
<dbReference type="InterPro" id="IPR003148">
    <property type="entry name" value="RCK_N"/>
</dbReference>
<organism evidence="5 6">
    <name type="scientific">Thermoproteota archaeon</name>
    <dbReference type="NCBI Taxonomy" id="2056631"/>
    <lineage>
        <taxon>Archaea</taxon>
        <taxon>Thermoproteota</taxon>
    </lineage>
</organism>
<evidence type="ECO:0000313" key="5">
    <source>
        <dbReference type="EMBL" id="RLE46416.1"/>
    </source>
</evidence>
<dbReference type="Gene3D" id="3.30.70.1450">
    <property type="entry name" value="Regulator of K+ conductance, C-terminal domain"/>
    <property type="match status" value="1"/>
</dbReference>
<sequence>DIERVKGIFGPPLVKKVTIFGGGTIGSYIARILEKSRLNVKLIDSRKERCENLFSIFKRTKVVCGDATNIEFLIEEEVGDSDIVVATTESDERNLLISLLSKSLGAKMAIAKVEKQEYVKLFETVGVDIALNPRKVTYMEVMKLLRRMRIETLAEIEGTAVVEVIVKNERLAGKFLKDVDFPKDAIIGAIVRDNECLIPRGETKLMLDDRLLIFTTWSGIEEIEKIFE</sequence>
<evidence type="ECO:0000256" key="2">
    <source>
        <dbReference type="ARBA" id="ARBA00023065"/>
    </source>
</evidence>
<reference evidence="5 6" key="1">
    <citation type="submission" date="2018-06" db="EMBL/GenBank/DDBJ databases">
        <title>Extensive metabolic versatility and redundancy in microbially diverse, dynamic hydrothermal sediments.</title>
        <authorList>
            <person name="Dombrowski N."/>
            <person name="Teske A."/>
            <person name="Baker B.J."/>
        </authorList>
    </citation>
    <scope>NUCLEOTIDE SEQUENCE [LARGE SCALE GENOMIC DNA]</scope>
    <source>
        <strain evidence="5">B66_G16</strain>
    </source>
</reference>
<evidence type="ECO:0000259" key="3">
    <source>
        <dbReference type="PROSITE" id="PS51201"/>
    </source>
</evidence>
<dbReference type="Proteomes" id="UP000278475">
    <property type="component" value="Unassembled WGS sequence"/>
</dbReference>
<dbReference type="InterPro" id="IPR036721">
    <property type="entry name" value="RCK_C_sf"/>
</dbReference>
<keyword evidence="2" id="KW-0406">Ion transport</keyword>
<dbReference type="InterPro" id="IPR036291">
    <property type="entry name" value="NAD(P)-bd_dom_sf"/>
</dbReference>
<dbReference type="Pfam" id="PF02254">
    <property type="entry name" value="TrkA_N"/>
    <property type="match status" value="1"/>
</dbReference>
<dbReference type="GO" id="GO:0006813">
    <property type="term" value="P:potassium ion transport"/>
    <property type="evidence" value="ECO:0007669"/>
    <property type="project" value="InterPro"/>
</dbReference>
<feature type="domain" description="RCK C-terminal" evidence="4">
    <location>
        <begin position="148"/>
        <end position="228"/>
    </location>
</feature>
<dbReference type="PROSITE" id="PS51202">
    <property type="entry name" value="RCK_C"/>
    <property type="match status" value="1"/>
</dbReference>
<feature type="domain" description="RCK N-terminal" evidence="3">
    <location>
        <begin position="14"/>
        <end position="131"/>
    </location>
</feature>
<dbReference type="PANTHER" id="PTHR43833:SF5">
    <property type="entry name" value="TRK SYSTEM POTASSIUM UPTAKE PROTEIN TRKA"/>
    <property type="match status" value="1"/>
</dbReference>
<dbReference type="SUPFAM" id="SSF51735">
    <property type="entry name" value="NAD(P)-binding Rossmann-fold domains"/>
    <property type="match status" value="1"/>
</dbReference>
<dbReference type="InterPro" id="IPR050721">
    <property type="entry name" value="Trk_Ktr_HKT_K-transport"/>
</dbReference>
<feature type="non-terminal residue" evidence="5">
    <location>
        <position position="1"/>
    </location>
</feature>